<evidence type="ECO:0000313" key="2">
    <source>
        <dbReference type="EMBL" id="MRJ48061.1"/>
    </source>
</evidence>
<dbReference type="Proteomes" id="UP000440066">
    <property type="component" value="Unassembled WGS sequence"/>
</dbReference>
<keyword evidence="1" id="KW-0812">Transmembrane</keyword>
<evidence type="ECO:0000313" key="3">
    <source>
        <dbReference type="Proteomes" id="UP000440066"/>
    </source>
</evidence>
<dbReference type="InterPro" id="IPR021529">
    <property type="entry name" value="DUF2798"/>
</dbReference>
<name>A0A844CEP1_9LACT</name>
<proteinExistence type="predicted"/>
<organism evidence="2 3">
    <name type="scientific">Fundicoccus ignavus</name>
    <dbReference type="NCBI Taxonomy" id="2664442"/>
    <lineage>
        <taxon>Bacteria</taxon>
        <taxon>Bacillati</taxon>
        <taxon>Bacillota</taxon>
        <taxon>Bacilli</taxon>
        <taxon>Lactobacillales</taxon>
        <taxon>Aerococcaceae</taxon>
        <taxon>Fundicoccus</taxon>
    </lineage>
</organism>
<feature type="transmembrane region" description="Helical" evidence="1">
    <location>
        <begin position="14"/>
        <end position="33"/>
    </location>
</feature>
<feature type="transmembrane region" description="Helical" evidence="1">
    <location>
        <begin position="88"/>
        <end position="111"/>
    </location>
</feature>
<protein>
    <recommendedName>
        <fullName evidence="4">DUF2798 domain-containing protein</fullName>
    </recommendedName>
</protein>
<gene>
    <name evidence="2" type="ORF">GF867_10840</name>
</gene>
<dbReference type="AlphaFoldDB" id="A0A844CEP1"/>
<feature type="transmembrane region" description="Helical" evidence="1">
    <location>
        <begin position="45"/>
        <end position="67"/>
    </location>
</feature>
<keyword evidence="1" id="KW-0472">Membrane</keyword>
<evidence type="ECO:0008006" key="4">
    <source>
        <dbReference type="Google" id="ProtNLM"/>
    </source>
</evidence>
<evidence type="ECO:0000256" key="1">
    <source>
        <dbReference type="SAM" id="Phobius"/>
    </source>
</evidence>
<dbReference type="Pfam" id="PF11391">
    <property type="entry name" value="DUF2798"/>
    <property type="match status" value="1"/>
</dbReference>
<sequence>MEFYMRLPRNKKEFFLFLGIVSVLSVLIIAPLITMFEIGSSVNNWLMSLKGVPFIWIAVVILVLLVHGPADKLSAKIVDEADSFNAKIIVNTLCNVLLMSIFMTVIGSWLGQRQISMTPIYEFFHKWPRNFAIAFAVEALIAQPIARQVLFTLHTKQDSKQVA</sequence>
<dbReference type="EMBL" id="WJQT01000019">
    <property type="protein sequence ID" value="MRJ48061.1"/>
    <property type="molecule type" value="Genomic_DNA"/>
</dbReference>
<comment type="caution">
    <text evidence="2">The sequence shown here is derived from an EMBL/GenBank/DDBJ whole genome shotgun (WGS) entry which is preliminary data.</text>
</comment>
<keyword evidence="1" id="KW-1133">Transmembrane helix</keyword>
<accession>A0A844CEP1</accession>
<reference evidence="2 3" key="1">
    <citation type="submission" date="2019-11" db="EMBL/GenBank/DDBJ databases">
        <title>Characterisation of Fundicoccus ignavus gen. nov. sp. nov., a novel genus of the family Aerococcaceae from bulk tank milk.</title>
        <authorList>
            <person name="Siebert A."/>
            <person name="Huptas C."/>
            <person name="Wenning M."/>
            <person name="Scherer S."/>
            <person name="Doll E.V."/>
        </authorList>
    </citation>
    <scope>NUCLEOTIDE SEQUENCE [LARGE SCALE GENOMIC DNA]</scope>
    <source>
        <strain evidence="2 3">DSM 109652</strain>
    </source>
</reference>